<feature type="chain" id="PRO_5020385995" evidence="1">
    <location>
        <begin position="33"/>
        <end position="56"/>
    </location>
</feature>
<gene>
    <name evidence="2" type="ORF">SEVIR_5G431750v2</name>
</gene>
<dbReference type="Gramene" id="TKW18455">
    <property type="protein sequence ID" value="TKW18455"/>
    <property type="gene ID" value="SEVIR_5G431750v2"/>
</dbReference>
<dbReference type="AlphaFoldDB" id="A0A4U6USS8"/>
<organism evidence="2 3">
    <name type="scientific">Setaria viridis</name>
    <name type="common">Green bristlegrass</name>
    <name type="synonym">Setaria italica subsp. viridis</name>
    <dbReference type="NCBI Taxonomy" id="4556"/>
    <lineage>
        <taxon>Eukaryota</taxon>
        <taxon>Viridiplantae</taxon>
        <taxon>Streptophyta</taxon>
        <taxon>Embryophyta</taxon>
        <taxon>Tracheophyta</taxon>
        <taxon>Spermatophyta</taxon>
        <taxon>Magnoliopsida</taxon>
        <taxon>Liliopsida</taxon>
        <taxon>Poales</taxon>
        <taxon>Poaceae</taxon>
        <taxon>PACMAD clade</taxon>
        <taxon>Panicoideae</taxon>
        <taxon>Panicodae</taxon>
        <taxon>Paniceae</taxon>
        <taxon>Cenchrinae</taxon>
        <taxon>Setaria</taxon>
    </lineage>
</organism>
<accession>A0A4U6USS8</accession>
<feature type="signal peptide" evidence="1">
    <location>
        <begin position="1"/>
        <end position="32"/>
    </location>
</feature>
<dbReference type="Proteomes" id="UP000298652">
    <property type="component" value="Chromosome 5"/>
</dbReference>
<protein>
    <submittedName>
        <fullName evidence="2">Uncharacterized protein</fullName>
    </submittedName>
</protein>
<sequence>MRAMAHTAIRAHSKSPIHRLLSLYLFLSLVRTASSIAVRRGESQAGRQLGEAWATS</sequence>
<reference evidence="2" key="1">
    <citation type="submission" date="2019-03" db="EMBL/GenBank/DDBJ databases">
        <title>WGS assembly of Setaria viridis.</title>
        <authorList>
            <person name="Huang P."/>
            <person name="Jenkins J."/>
            <person name="Grimwood J."/>
            <person name="Barry K."/>
            <person name="Healey A."/>
            <person name="Mamidi S."/>
            <person name="Sreedasyam A."/>
            <person name="Shu S."/>
            <person name="Feldman M."/>
            <person name="Wu J."/>
            <person name="Yu Y."/>
            <person name="Chen C."/>
            <person name="Johnson J."/>
            <person name="Rokhsar D."/>
            <person name="Baxter I."/>
            <person name="Schmutz J."/>
            <person name="Brutnell T."/>
            <person name="Kellogg E."/>
        </authorList>
    </citation>
    <scope>NUCLEOTIDE SEQUENCE [LARGE SCALE GENOMIC DNA]</scope>
</reference>
<evidence type="ECO:0000313" key="2">
    <source>
        <dbReference type="EMBL" id="TKW18455.1"/>
    </source>
</evidence>
<keyword evidence="3" id="KW-1185">Reference proteome</keyword>
<evidence type="ECO:0000313" key="3">
    <source>
        <dbReference type="Proteomes" id="UP000298652"/>
    </source>
</evidence>
<name>A0A4U6USS8_SETVI</name>
<keyword evidence="1" id="KW-0732">Signal</keyword>
<dbReference type="EMBL" id="CM016556">
    <property type="protein sequence ID" value="TKW18455.1"/>
    <property type="molecule type" value="Genomic_DNA"/>
</dbReference>
<evidence type="ECO:0000256" key="1">
    <source>
        <dbReference type="SAM" id="SignalP"/>
    </source>
</evidence>
<proteinExistence type="predicted"/>